<organism evidence="3 4">
    <name type="scientific">Trichomonas vaginalis (strain ATCC PRA-98 / G3)</name>
    <dbReference type="NCBI Taxonomy" id="412133"/>
    <lineage>
        <taxon>Eukaryota</taxon>
        <taxon>Metamonada</taxon>
        <taxon>Parabasalia</taxon>
        <taxon>Trichomonadida</taxon>
        <taxon>Trichomonadidae</taxon>
        <taxon>Trichomonas</taxon>
    </lineage>
</organism>
<dbReference type="RefSeq" id="XP_001303719.1">
    <property type="nucleotide sequence ID" value="XM_001303718.1"/>
</dbReference>
<dbReference type="KEGG" id="tva:4748476"/>
<dbReference type="Proteomes" id="UP000001542">
    <property type="component" value="Unassembled WGS sequence"/>
</dbReference>
<keyword evidence="4" id="KW-1185">Reference proteome</keyword>
<feature type="transmembrane region" description="Helical" evidence="2">
    <location>
        <begin position="315"/>
        <end position="336"/>
    </location>
</feature>
<evidence type="ECO:0000313" key="3">
    <source>
        <dbReference type="EMBL" id="EAX90789.1"/>
    </source>
</evidence>
<reference evidence="3" key="1">
    <citation type="submission" date="2006-10" db="EMBL/GenBank/DDBJ databases">
        <authorList>
            <person name="Amadeo P."/>
            <person name="Zhao Q."/>
            <person name="Wortman J."/>
            <person name="Fraser-Liggett C."/>
            <person name="Carlton J."/>
        </authorList>
    </citation>
    <scope>NUCLEOTIDE SEQUENCE</scope>
    <source>
        <strain evidence="3">G3</strain>
    </source>
</reference>
<accession>A2FWC5</accession>
<proteinExistence type="predicted"/>
<name>A2FWC5_TRIV3</name>
<dbReference type="InParanoid" id="A2FWC5"/>
<feature type="region of interest" description="Disordered" evidence="1">
    <location>
        <begin position="280"/>
        <end position="307"/>
    </location>
</feature>
<feature type="compositionally biased region" description="Basic and acidic residues" evidence="1">
    <location>
        <begin position="280"/>
        <end position="300"/>
    </location>
</feature>
<keyword evidence="2" id="KW-0472">Membrane</keyword>
<dbReference type="EMBL" id="DS114082">
    <property type="protein sequence ID" value="EAX90789.1"/>
    <property type="molecule type" value="Genomic_DNA"/>
</dbReference>
<dbReference type="AlphaFoldDB" id="A2FWC5"/>
<reference evidence="3" key="2">
    <citation type="journal article" date="2007" name="Science">
        <title>Draft genome sequence of the sexually transmitted pathogen Trichomonas vaginalis.</title>
        <authorList>
            <person name="Carlton J.M."/>
            <person name="Hirt R.P."/>
            <person name="Silva J.C."/>
            <person name="Delcher A.L."/>
            <person name="Schatz M."/>
            <person name="Zhao Q."/>
            <person name="Wortman J.R."/>
            <person name="Bidwell S.L."/>
            <person name="Alsmark U.C.M."/>
            <person name="Besteiro S."/>
            <person name="Sicheritz-Ponten T."/>
            <person name="Noel C.J."/>
            <person name="Dacks J.B."/>
            <person name="Foster P.G."/>
            <person name="Simillion C."/>
            <person name="Van de Peer Y."/>
            <person name="Miranda-Saavedra D."/>
            <person name="Barton G.J."/>
            <person name="Westrop G.D."/>
            <person name="Mueller S."/>
            <person name="Dessi D."/>
            <person name="Fiori P.L."/>
            <person name="Ren Q."/>
            <person name="Paulsen I."/>
            <person name="Zhang H."/>
            <person name="Bastida-Corcuera F.D."/>
            <person name="Simoes-Barbosa A."/>
            <person name="Brown M.T."/>
            <person name="Hayes R.D."/>
            <person name="Mukherjee M."/>
            <person name="Okumura C.Y."/>
            <person name="Schneider R."/>
            <person name="Smith A.J."/>
            <person name="Vanacova S."/>
            <person name="Villalvazo M."/>
            <person name="Haas B.J."/>
            <person name="Pertea M."/>
            <person name="Feldblyum T.V."/>
            <person name="Utterback T.R."/>
            <person name="Shu C.L."/>
            <person name="Osoegawa K."/>
            <person name="de Jong P.J."/>
            <person name="Hrdy I."/>
            <person name="Horvathova L."/>
            <person name="Zubacova Z."/>
            <person name="Dolezal P."/>
            <person name="Malik S.B."/>
            <person name="Logsdon J.M. Jr."/>
            <person name="Henze K."/>
            <person name="Gupta A."/>
            <person name="Wang C.C."/>
            <person name="Dunne R.L."/>
            <person name="Upcroft J.A."/>
            <person name="Upcroft P."/>
            <person name="White O."/>
            <person name="Salzberg S.L."/>
            <person name="Tang P."/>
            <person name="Chiu C.-H."/>
            <person name="Lee Y.-S."/>
            <person name="Embley T.M."/>
            <person name="Coombs G.H."/>
            <person name="Mottram J.C."/>
            <person name="Tachezy J."/>
            <person name="Fraser-Liggett C.M."/>
            <person name="Johnson P.J."/>
        </authorList>
    </citation>
    <scope>NUCLEOTIDE SEQUENCE [LARGE SCALE GENOMIC DNA]</scope>
    <source>
        <strain evidence="3">G3</strain>
    </source>
</reference>
<evidence type="ECO:0000256" key="1">
    <source>
        <dbReference type="SAM" id="MobiDB-lite"/>
    </source>
</evidence>
<dbReference type="VEuPathDB" id="TrichDB:TVAG_357130"/>
<protein>
    <submittedName>
        <fullName evidence="3">Uncharacterized protein</fullName>
    </submittedName>
</protein>
<keyword evidence="2" id="KW-1133">Transmembrane helix</keyword>
<evidence type="ECO:0000256" key="2">
    <source>
        <dbReference type="SAM" id="Phobius"/>
    </source>
</evidence>
<gene>
    <name evidence="3" type="ORF">TVAG_357130</name>
</gene>
<dbReference type="VEuPathDB" id="TrichDB:TVAGG3_0668720"/>
<evidence type="ECO:0000313" key="4">
    <source>
        <dbReference type="Proteomes" id="UP000001542"/>
    </source>
</evidence>
<keyword evidence="2" id="KW-0812">Transmembrane</keyword>
<sequence>METRPKVHVCSLSLSALKGVSRDLENTIHQLNGTKNLSKEDAQNLQYEVNRLRWCELSMEYNQHQQLQYIYQFNGDKAANPEFRNIKLRYVLKFWKRERLRQIWLQAQEKLLKKNMVERVNNKNDYYVRQRALLASKSFIKGLDFYTVPVEDLVPIDLLNVIDSFQCPASTSFGFENRDHAYCFSDAVKDFSSENETNDTIESNTFEANYREQFISRAVAPGGAVPFKTRNLDLDDESSDIFVLDYDNKPESVKNEPSIDSEPVVVPASEGKIEEKKKEEVIEVQPQEEKPKEELVKTQKPETPASSKSMFSNPVILIILVAALAIAGLFIFKFVLSSGDAELPTPSVNEGPLCPE</sequence>